<comment type="caution">
    <text evidence="5">The sequence shown here is derived from an EMBL/GenBank/DDBJ whole genome shotgun (WGS) entry which is preliminary data.</text>
</comment>
<accession>A0A2U0UFU7</accession>
<evidence type="ECO:0000313" key="6">
    <source>
        <dbReference type="Proteomes" id="UP000245870"/>
    </source>
</evidence>
<evidence type="ECO:0000256" key="2">
    <source>
        <dbReference type="SAM" id="Coils"/>
    </source>
</evidence>
<feature type="domain" description="Outer membrane protein beta-barrel" evidence="4">
    <location>
        <begin position="12"/>
        <end position="184"/>
    </location>
</feature>
<dbReference type="OrthoDB" id="1010796at2"/>
<keyword evidence="6" id="KW-1185">Reference proteome</keyword>
<dbReference type="Pfam" id="PF13505">
    <property type="entry name" value="OMP_b-brl"/>
    <property type="match status" value="2"/>
</dbReference>
<dbReference type="InterPro" id="IPR027385">
    <property type="entry name" value="Beta-barrel_OMP"/>
</dbReference>
<evidence type="ECO:0000256" key="1">
    <source>
        <dbReference type="ARBA" id="ARBA00022729"/>
    </source>
</evidence>
<dbReference type="SUPFAM" id="SSF56925">
    <property type="entry name" value="OMPA-like"/>
    <property type="match status" value="2"/>
</dbReference>
<name>A0A2U0UFU7_9BACT</name>
<dbReference type="Gene3D" id="2.40.160.20">
    <property type="match status" value="2"/>
</dbReference>
<feature type="domain" description="Outer membrane protein beta-barrel" evidence="4">
    <location>
        <begin position="248"/>
        <end position="401"/>
    </location>
</feature>
<feature type="chain" id="PRO_5015581542" evidence="3">
    <location>
        <begin position="25"/>
        <end position="786"/>
    </location>
</feature>
<evidence type="ECO:0000256" key="3">
    <source>
        <dbReference type="SAM" id="SignalP"/>
    </source>
</evidence>
<dbReference type="EMBL" id="QENY01000006">
    <property type="protein sequence ID" value="PVX56535.1"/>
    <property type="molecule type" value="Genomic_DNA"/>
</dbReference>
<evidence type="ECO:0000313" key="5">
    <source>
        <dbReference type="EMBL" id="PVX56535.1"/>
    </source>
</evidence>
<gene>
    <name evidence="5" type="ORF">C7379_106107</name>
</gene>
<proteinExistence type="predicted"/>
<dbReference type="RefSeq" id="WP_116616213.1">
    <property type="nucleotide sequence ID" value="NZ_QENY01000006.1"/>
</dbReference>
<dbReference type="Proteomes" id="UP000245870">
    <property type="component" value="Unassembled WGS sequence"/>
</dbReference>
<sequence length="786" mass="87822">MKKNITKTLSLAGMLLLGSLKSAAQVNDVSFIVSPAAEYIWWDEDLSIDNMPLYGGKIGFGFGPLFELRAFYLRGNDANAKVRLENWRTDKLWPANIKDTKLDLTKYGGELKLNLWKNAFFTPYLTAGAGVQTMKYNSYKGDVLMTDVPMKDEQLFVALGVGAKFNLSSRTVLALEAKNTMFNASNGSYLMRPEYNKADGGNHLYNWTAGATLDFYLGGTTDNSSDAISREYRNLFSSGFKGLKFVVEPAMAYINFDKDMPMTDTYLLGGSAGFDFSSLVGIRGFYYQANKEADKLSLSFNKHLALYGGNIITRLNFPRGINPYLQLGGGYMNVGDKYTDKRGSTAAESSAFVFGGAGVEIPLSKYVALFGTANALFTTEKGINEEDIQNTDHINTSVMYNAGLRLNLGMAANGEKKYKRYLNRRLDAQREASNEKINELRANYDDQIDNYDKKISEYDTKISEYDQQIAQYEERVNALKADYEKRIGKLDRDLDQALKANDTIRVAEIARLKDRNKQELEGIENDEMAMKRKLVNELGQNSGNNMKMTRSELNDLVSRIIRESRESARYSDYDYNYVQPQTPYRSVAPSQGLEPVQNNETELLRRELRIVNEKLNKVISQRSNGETTIVYGDNATPRTELTPATAYNEGAYHPTTGNQFKLNRISVFTGLGFGDLTAWNVGVRGYMQVASTNLDFVPELYASMADKSGMGISANIIYNFKISSLGKFTPYAGFGLGIFHGKDTHFGSNLIAGVSTDMFGGKVFVDYSARSLTKQNQVAIGYSFIF</sequence>
<feature type="signal peptide" evidence="3">
    <location>
        <begin position="1"/>
        <end position="24"/>
    </location>
</feature>
<dbReference type="AlphaFoldDB" id="A0A2U0UFU7"/>
<feature type="coiled-coil region" evidence="2">
    <location>
        <begin position="423"/>
        <end position="526"/>
    </location>
</feature>
<keyword evidence="1 3" id="KW-0732">Signal</keyword>
<protein>
    <submittedName>
        <fullName evidence="5">Outer membrane protein with beta-barrel domain</fullName>
    </submittedName>
</protein>
<organism evidence="5 6">
    <name type="scientific">Hallella colorans</name>
    <dbReference type="NCBI Taxonomy" id="1703337"/>
    <lineage>
        <taxon>Bacteria</taxon>
        <taxon>Pseudomonadati</taxon>
        <taxon>Bacteroidota</taxon>
        <taxon>Bacteroidia</taxon>
        <taxon>Bacteroidales</taxon>
        <taxon>Prevotellaceae</taxon>
        <taxon>Hallella</taxon>
    </lineage>
</organism>
<reference evidence="5 6" key="1">
    <citation type="submission" date="2018-05" db="EMBL/GenBank/DDBJ databases">
        <title>Genomic Encyclopedia of Type Strains, Phase IV (KMG-IV): sequencing the most valuable type-strain genomes for metagenomic binning, comparative biology and taxonomic classification.</title>
        <authorList>
            <person name="Goeker M."/>
        </authorList>
    </citation>
    <scope>NUCLEOTIDE SEQUENCE [LARGE SCALE GENOMIC DNA]</scope>
    <source>
        <strain evidence="5 6">DSM 100333</strain>
    </source>
</reference>
<dbReference type="InterPro" id="IPR011250">
    <property type="entry name" value="OMP/PagP_B-barrel"/>
</dbReference>
<keyword evidence="2" id="KW-0175">Coiled coil</keyword>
<evidence type="ECO:0000259" key="4">
    <source>
        <dbReference type="Pfam" id="PF13505"/>
    </source>
</evidence>